<dbReference type="InterPro" id="IPR016181">
    <property type="entry name" value="Acyl_CoA_acyltransferase"/>
</dbReference>
<organism evidence="4 5">
    <name type="scientific">Ralstonia flaminis</name>
    <dbReference type="NCBI Taxonomy" id="3058597"/>
    <lineage>
        <taxon>Bacteria</taxon>
        <taxon>Pseudomonadati</taxon>
        <taxon>Pseudomonadota</taxon>
        <taxon>Betaproteobacteria</taxon>
        <taxon>Burkholderiales</taxon>
        <taxon>Burkholderiaceae</taxon>
        <taxon>Ralstonia</taxon>
    </lineage>
</organism>
<dbReference type="CDD" id="cd04301">
    <property type="entry name" value="NAT_SF"/>
    <property type="match status" value="1"/>
</dbReference>
<keyword evidence="5" id="KW-1185">Reference proteome</keyword>
<keyword evidence="2" id="KW-0012">Acyltransferase</keyword>
<protein>
    <recommendedName>
        <fullName evidence="3">N-acetyltransferase domain-containing protein</fullName>
    </recommendedName>
</protein>
<dbReference type="PROSITE" id="PS51186">
    <property type="entry name" value="GNAT"/>
    <property type="match status" value="1"/>
</dbReference>
<dbReference type="InterPro" id="IPR050832">
    <property type="entry name" value="Bact_Acetyltransf"/>
</dbReference>
<evidence type="ECO:0000313" key="4">
    <source>
        <dbReference type="EMBL" id="CAJ0822349.1"/>
    </source>
</evidence>
<keyword evidence="1" id="KW-0808">Transferase</keyword>
<comment type="caution">
    <text evidence="4">The sequence shown here is derived from an EMBL/GenBank/DDBJ whole genome shotgun (WGS) entry which is preliminary data.</text>
</comment>
<dbReference type="EMBL" id="CATZLL010000022">
    <property type="protein sequence ID" value="CAJ0822349.1"/>
    <property type="molecule type" value="Genomic_DNA"/>
</dbReference>
<evidence type="ECO:0000256" key="1">
    <source>
        <dbReference type="ARBA" id="ARBA00022679"/>
    </source>
</evidence>
<evidence type="ECO:0000313" key="5">
    <source>
        <dbReference type="Proteomes" id="UP001189757"/>
    </source>
</evidence>
<reference evidence="4 5" key="1">
    <citation type="submission" date="2023-07" db="EMBL/GenBank/DDBJ databases">
        <authorList>
            <person name="Peeters C."/>
        </authorList>
    </citation>
    <scope>NUCLEOTIDE SEQUENCE [LARGE SCALE GENOMIC DNA]</scope>
    <source>
        <strain evidence="4 5">LMG 18101</strain>
    </source>
</reference>
<feature type="domain" description="N-acetyltransferase" evidence="3">
    <location>
        <begin position="31"/>
        <end position="195"/>
    </location>
</feature>
<dbReference type="Gene3D" id="3.40.630.30">
    <property type="match status" value="1"/>
</dbReference>
<evidence type="ECO:0000259" key="3">
    <source>
        <dbReference type="PROSITE" id="PS51186"/>
    </source>
</evidence>
<dbReference type="SUPFAM" id="SSF55729">
    <property type="entry name" value="Acyl-CoA N-acyltransferases (Nat)"/>
    <property type="match status" value="1"/>
</dbReference>
<dbReference type="InterPro" id="IPR000182">
    <property type="entry name" value="GNAT_dom"/>
</dbReference>
<dbReference type="PANTHER" id="PTHR43877:SF2">
    <property type="entry name" value="AMINOALKYLPHOSPHONATE N-ACETYLTRANSFERASE-RELATED"/>
    <property type="match status" value="1"/>
</dbReference>
<gene>
    <name evidence="4" type="ORF">LMG18101_04961</name>
</gene>
<dbReference type="Pfam" id="PF00583">
    <property type="entry name" value="Acetyltransf_1"/>
    <property type="match status" value="1"/>
</dbReference>
<proteinExistence type="predicted"/>
<name>A0ABM9KAX6_9RALS</name>
<dbReference type="PANTHER" id="PTHR43877">
    <property type="entry name" value="AMINOALKYLPHOSPHONATE N-ACETYLTRANSFERASE-RELATED-RELATED"/>
    <property type="match status" value="1"/>
</dbReference>
<sequence>MRYTPRADVWPDTGGRSFVALSVITMPTNAITLRQLLPADAADVADYRAIRLAALKDSPEAFGSTYEAEAGFSQAAFAERLATTTVLGAYDGGRIVGMVGFKQQTTAKLAHKGFVWGFYVSPEVRGRGVGTALVDGIVAAATGVVEQLTLSVVHGNAAALALYERCGFETYGIEPRALKSAGGYADEILMVRFLRV</sequence>
<evidence type="ECO:0000256" key="2">
    <source>
        <dbReference type="ARBA" id="ARBA00023315"/>
    </source>
</evidence>
<accession>A0ABM9KAX6</accession>
<dbReference type="Proteomes" id="UP001189757">
    <property type="component" value="Unassembled WGS sequence"/>
</dbReference>